<name>A0A3G1KPY8_FORW1</name>
<dbReference type="KEGG" id="fwa:DCMF_06825"/>
<dbReference type="InterPro" id="IPR036621">
    <property type="entry name" value="Anticodon-bd_dom_sf"/>
</dbReference>
<dbReference type="GO" id="GO:0016740">
    <property type="term" value="F:transferase activity"/>
    <property type="evidence" value="ECO:0007669"/>
    <property type="project" value="UniProtKB-ARBA"/>
</dbReference>
<dbReference type="NCBIfam" id="TIGR00409">
    <property type="entry name" value="proS_fam_II"/>
    <property type="match status" value="1"/>
</dbReference>
<keyword evidence="4 12" id="KW-0436">Ligase</keyword>
<reference evidence="14 15" key="1">
    <citation type="submission" date="2016-10" db="EMBL/GenBank/DDBJ databases">
        <title>Complete Genome Sequence of Peptococcaceae strain DCMF.</title>
        <authorList>
            <person name="Edwards R.J."/>
            <person name="Holland S.I."/>
            <person name="Deshpande N.P."/>
            <person name="Wong Y.K."/>
            <person name="Ertan H."/>
            <person name="Manefield M."/>
            <person name="Russell T.L."/>
            <person name="Lee M.J."/>
        </authorList>
    </citation>
    <scope>NUCLEOTIDE SEQUENCE [LARGE SCALE GENOMIC DNA]</scope>
    <source>
        <strain evidence="14 15">DCMF</strain>
    </source>
</reference>
<dbReference type="CDD" id="cd00861">
    <property type="entry name" value="ProRS_anticodon_short"/>
    <property type="match status" value="1"/>
</dbReference>
<dbReference type="PIRSF" id="PIRSF001535">
    <property type="entry name" value="ProRS_1"/>
    <property type="match status" value="1"/>
</dbReference>
<dbReference type="GO" id="GO:0004827">
    <property type="term" value="F:proline-tRNA ligase activity"/>
    <property type="evidence" value="ECO:0007669"/>
    <property type="project" value="UniProtKB-UniRule"/>
</dbReference>
<proteinExistence type="inferred from homology"/>
<dbReference type="InterPro" id="IPR006195">
    <property type="entry name" value="aa-tRNA-synth_II"/>
</dbReference>
<evidence type="ECO:0000256" key="12">
    <source>
        <dbReference type="HAMAP-Rule" id="MF_01569"/>
    </source>
</evidence>
<comment type="similarity">
    <text evidence="11 12">Belongs to the class-II aminoacyl-tRNA synthetase family. ProS type 1 subfamily.</text>
</comment>
<keyword evidence="5 12" id="KW-0547">Nucleotide-binding</keyword>
<dbReference type="EC" id="6.1.1.15" evidence="12"/>
<dbReference type="InterPro" id="IPR002316">
    <property type="entry name" value="Pro-tRNA-ligase_IIa"/>
</dbReference>
<dbReference type="PROSITE" id="PS50862">
    <property type="entry name" value="AA_TRNA_LIGASE_II"/>
    <property type="match status" value="1"/>
</dbReference>
<dbReference type="InterPro" id="IPR004154">
    <property type="entry name" value="Anticodon-bd"/>
</dbReference>
<dbReference type="PRINTS" id="PR01046">
    <property type="entry name" value="TRNASYNTHPRO"/>
</dbReference>
<keyword evidence="6 12" id="KW-0067">ATP-binding</keyword>
<dbReference type="InterPro" id="IPR044140">
    <property type="entry name" value="ProRS_anticodon_short"/>
</dbReference>
<dbReference type="Gene3D" id="3.90.960.10">
    <property type="entry name" value="YbaK/aminoacyl-tRNA synthetase-associated domain"/>
    <property type="match status" value="1"/>
</dbReference>
<dbReference type="PANTHER" id="PTHR42753:SF2">
    <property type="entry name" value="PROLINE--TRNA LIGASE"/>
    <property type="match status" value="1"/>
</dbReference>
<dbReference type="InterPro" id="IPR045864">
    <property type="entry name" value="aa-tRNA-synth_II/BPL/LPL"/>
</dbReference>
<dbReference type="GO" id="GO:0006433">
    <property type="term" value="P:prolyl-tRNA aminoacylation"/>
    <property type="evidence" value="ECO:0007669"/>
    <property type="project" value="UniProtKB-UniRule"/>
</dbReference>
<dbReference type="AlphaFoldDB" id="A0A3G1KPY8"/>
<dbReference type="InterPro" id="IPR007214">
    <property type="entry name" value="YbaK/aa-tRNA-synth-assoc-dom"/>
</dbReference>
<evidence type="ECO:0000256" key="1">
    <source>
        <dbReference type="ARBA" id="ARBA00004496"/>
    </source>
</evidence>
<evidence type="ECO:0000256" key="9">
    <source>
        <dbReference type="ARBA" id="ARBA00047671"/>
    </source>
</evidence>
<dbReference type="InterPro" id="IPR023717">
    <property type="entry name" value="Pro-tRNA-Synthase_IIa_type1"/>
</dbReference>
<dbReference type="SUPFAM" id="SSF52954">
    <property type="entry name" value="Class II aaRS ABD-related"/>
    <property type="match status" value="1"/>
</dbReference>
<comment type="catalytic activity">
    <reaction evidence="9 12">
        <text>tRNA(Pro) + L-proline + ATP = L-prolyl-tRNA(Pro) + AMP + diphosphate</text>
        <dbReference type="Rhea" id="RHEA:14305"/>
        <dbReference type="Rhea" id="RHEA-COMP:9700"/>
        <dbReference type="Rhea" id="RHEA-COMP:9702"/>
        <dbReference type="ChEBI" id="CHEBI:30616"/>
        <dbReference type="ChEBI" id="CHEBI:33019"/>
        <dbReference type="ChEBI" id="CHEBI:60039"/>
        <dbReference type="ChEBI" id="CHEBI:78442"/>
        <dbReference type="ChEBI" id="CHEBI:78532"/>
        <dbReference type="ChEBI" id="CHEBI:456215"/>
        <dbReference type="EC" id="6.1.1.15"/>
    </reaction>
</comment>
<dbReference type="NCBIfam" id="NF006625">
    <property type="entry name" value="PRK09194.1"/>
    <property type="match status" value="1"/>
</dbReference>
<dbReference type="Gene3D" id="3.40.50.800">
    <property type="entry name" value="Anticodon-binding domain"/>
    <property type="match status" value="1"/>
</dbReference>
<keyword evidence="15" id="KW-1185">Reference proteome</keyword>
<evidence type="ECO:0000256" key="7">
    <source>
        <dbReference type="ARBA" id="ARBA00022917"/>
    </source>
</evidence>
<dbReference type="InterPro" id="IPR033730">
    <property type="entry name" value="ProRS_core_prok"/>
</dbReference>
<keyword evidence="7 12" id="KW-0648">Protein biosynthesis</keyword>
<gene>
    <name evidence="12" type="primary">proS</name>
    <name evidence="14" type="ORF">DCMF_06825</name>
</gene>
<dbReference type="Pfam" id="PF04073">
    <property type="entry name" value="tRNA_edit"/>
    <property type="match status" value="1"/>
</dbReference>
<evidence type="ECO:0000313" key="14">
    <source>
        <dbReference type="EMBL" id="ATW24532.1"/>
    </source>
</evidence>
<evidence type="ECO:0000256" key="10">
    <source>
        <dbReference type="ARBA" id="ARBA00053664"/>
    </source>
</evidence>
<organism evidence="14 15">
    <name type="scientific">Formimonas warabiya</name>
    <dbReference type="NCBI Taxonomy" id="1761012"/>
    <lineage>
        <taxon>Bacteria</taxon>
        <taxon>Bacillati</taxon>
        <taxon>Bacillota</taxon>
        <taxon>Clostridia</taxon>
        <taxon>Eubacteriales</taxon>
        <taxon>Peptococcaceae</taxon>
        <taxon>Candidatus Formimonas</taxon>
    </lineage>
</organism>
<dbReference type="Pfam" id="PF00587">
    <property type="entry name" value="tRNA-synt_2b"/>
    <property type="match status" value="1"/>
</dbReference>
<dbReference type="RefSeq" id="WP_148133730.1">
    <property type="nucleotide sequence ID" value="NZ_CP017634.1"/>
</dbReference>
<dbReference type="GO" id="GO:0140096">
    <property type="term" value="F:catalytic activity, acting on a protein"/>
    <property type="evidence" value="ECO:0007669"/>
    <property type="project" value="UniProtKB-ARBA"/>
</dbReference>
<evidence type="ECO:0000256" key="11">
    <source>
        <dbReference type="ARBA" id="ARBA00060755"/>
    </source>
</evidence>
<dbReference type="SUPFAM" id="SSF55826">
    <property type="entry name" value="YbaK/ProRS associated domain"/>
    <property type="match status" value="1"/>
</dbReference>
<protein>
    <recommendedName>
        <fullName evidence="12">Proline--tRNA ligase</fullName>
        <ecNumber evidence="12">6.1.1.15</ecNumber>
    </recommendedName>
    <alternativeName>
        <fullName evidence="12">Prolyl-tRNA synthetase</fullName>
        <shortName evidence="12">ProRS</shortName>
    </alternativeName>
</protein>
<comment type="domain">
    <text evidence="12">Consists of three domains: the N-terminal catalytic domain, the editing domain and the C-terminal anticodon-binding domain.</text>
</comment>
<evidence type="ECO:0000256" key="2">
    <source>
        <dbReference type="ARBA" id="ARBA00011738"/>
    </source>
</evidence>
<dbReference type="GO" id="GO:0005829">
    <property type="term" value="C:cytosol"/>
    <property type="evidence" value="ECO:0007669"/>
    <property type="project" value="TreeGrafter"/>
</dbReference>
<dbReference type="CDD" id="cd00779">
    <property type="entry name" value="ProRS_core_prok"/>
    <property type="match status" value="1"/>
</dbReference>
<dbReference type="InterPro" id="IPR036754">
    <property type="entry name" value="YbaK/aa-tRNA-synt-asso_dom_sf"/>
</dbReference>
<dbReference type="HAMAP" id="MF_01569">
    <property type="entry name" value="Pro_tRNA_synth_type1"/>
    <property type="match status" value="1"/>
</dbReference>
<evidence type="ECO:0000256" key="3">
    <source>
        <dbReference type="ARBA" id="ARBA00022490"/>
    </source>
</evidence>
<evidence type="ECO:0000259" key="13">
    <source>
        <dbReference type="PROSITE" id="PS50862"/>
    </source>
</evidence>
<dbReference type="FunFam" id="3.30.930.10:FF:000065">
    <property type="entry name" value="Proline--tRNA ligase"/>
    <property type="match status" value="1"/>
</dbReference>
<dbReference type="GO" id="GO:0005524">
    <property type="term" value="F:ATP binding"/>
    <property type="evidence" value="ECO:0007669"/>
    <property type="project" value="UniProtKB-UniRule"/>
</dbReference>
<dbReference type="InterPro" id="IPR002314">
    <property type="entry name" value="aa-tRNA-synt_IIb"/>
</dbReference>
<feature type="domain" description="Aminoacyl-transfer RNA synthetases class-II family profile" evidence="13">
    <location>
        <begin position="38"/>
        <end position="476"/>
    </location>
</feature>
<dbReference type="GO" id="GO:0002161">
    <property type="term" value="F:aminoacyl-tRNA deacylase activity"/>
    <property type="evidence" value="ECO:0007669"/>
    <property type="project" value="InterPro"/>
</dbReference>
<dbReference type="Proteomes" id="UP000323521">
    <property type="component" value="Chromosome"/>
</dbReference>
<dbReference type="EMBL" id="CP017634">
    <property type="protein sequence ID" value="ATW24532.1"/>
    <property type="molecule type" value="Genomic_DNA"/>
</dbReference>
<evidence type="ECO:0000256" key="6">
    <source>
        <dbReference type="ARBA" id="ARBA00022840"/>
    </source>
</evidence>
<dbReference type="InterPro" id="IPR050062">
    <property type="entry name" value="Pro-tRNA_synthetase"/>
</dbReference>
<evidence type="ECO:0000313" key="15">
    <source>
        <dbReference type="Proteomes" id="UP000323521"/>
    </source>
</evidence>
<dbReference type="FunFam" id="3.30.930.10:FF:000066">
    <property type="entry name" value="Proline--tRNA ligase"/>
    <property type="match status" value="1"/>
</dbReference>
<dbReference type="PANTHER" id="PTHR42753">
    <property type="entry name" value="MITOCHONDRIAL RIBOSOME PROTEIN L39/PROLYL-TRNA LIGASE FAMILY MEMBER"/>
    <property type="match status" value="1"/>
</dbReference>
<comment type="subcellular location">
    <subcellularLocation>
        <location evidence="1 12">Cytoplasm</location>
    </subcellularLocation>
</comment>
<dbReference type="InterPro" id="IPR004500">
    <property type="entry name" value="Pro-tRNA-synth_IIa_bac-type"/>
</dbReference>
<dbReference type="Pfam" id="PF03129">
    <property type="entry name" value="HGTP_anticodon"/>
    <property type="match status" value="1"/>
</dbReference>
<evidence type="ECO:0000256" key="5">
    <source>
        <dbReference type="ARBA" id="ARBA00022741"/>
    </source>
</evidence>
<evidence type="ECO:0000256" key="4">
    <source>
        <dbReference type="ARBA" id="ARBA00022598"/>
    </source>
</evidence>
<dbReference type="SUPFAM" id="SSF55681">
    <property type="entry name" value="Class II aaRS and biotin synthetases"/>
    <property type="match status" value="1"/>
</dbReference>
<evidence type="ECO:0000256" key="8">
    <source>
        <dbReference type="ARBA" id="ARBA00023146"/>
    </source>
</evidence>
<accession>A0A3G1KPY8</accession>
<dbReference type="OrthoDB" id="9809052at2"/>
<dbReference type="FunFam" id="3.40.50.800:FF:000011">
    <property type="entry name" value="Proline--tRNA ligase"/>
    <property type="match status" value="1"/>
</dbReference>
<dbReference type="Gene3D" id="3.30.930.10">
    <property type="entry name" value="Bira Bifunctional Protein, Domain 2"/>
    <property type="match status" value="2"/>
</dbReference>
<keyword evidence="8 12" id="KW-0030">Aminoacyl-tRNA synthetase</keyword>
<sequence length="566" mass="63645">MKASQMFAPTLREVPAEAEIVSHQLLMRAGMIRKTAAGVYTYMPLAWRVMKKIMDIIREEMDAAGCQELMLPIVHPAELWQQSGRWQVYGDELWRLHDRHGRDFCLGPTHEEVITDLVGGEIKSYKQLPLRLYQIQNKYRDERRPRFGLMRGREFIMKDMYSFDRDLAGLDESYRLMYQAYWNIFTRCGLGFRPVVADNGAIGGDASHEFMVLAESGEAEIIYCSACSYAASVEIARTYLDETPKDEAPGEREEVYTPDCKTIDDLAGFLRISPEKTLKALCYQADDQFVLVLIRGDRKVNEIKLKNRLDCISLEMAADEQIQKHLGTAAGFVGPVGVKNIRIVADREVPLLVNAVCGANKKDYHLMNVNPGRDFTIAETWDIRLAEAGEACPQCREKLLSARGVEVGQIFKLGTKYSKSMGAKYLDENGKEQLMVMGCYGIGVGRTMAAAIEQNHDGDGIIWPVSIAPYHVVVVPVSDRETDQMAAAEKIYQDLLVLGVEAVFDDRKERPGVKFKDADLIGYPLRITVGAKALAEGKVEVKIRATGEVQHVDLENVLSFIQDRLK</sequence>
<dbReference type="CDD" id="cd04334">
    <property type="entry name" value="ProRS-INS"/>
    <property type="match status" value="1"/>
</dbReference>
<keyword evidence="3 12" id="KW-0963">Cytoplasm</keyword>
<comment type="function">
    <text evidence="10 12">Catalyzes the attachment of proline to tRNA(Pro) in a two-step reaction: proline is first activated by ATP to form Pro-AMP and then transferred to the acceptor end of tRNA(Pro). As ProRS can inadvertently accommodate and process non-cognate amino acids such as alanine and cysteine, to avoid such errors it has two additional distinct editing activities against alanine. One activity is designated as 'pretransfer' editing and involves the tRNA(Pro)-independent hydrolysis of activated Ala-AMP. The other activity is designated 'posttransfer' editing and involves deacylation of mischarged Ala-tRNA(Pro). The misacylated Cys-tRNA(Pro) is not edited by ProRS.</text>
</comment>
<comment type="subunit">
    <text evidence="2 12">Homodimer.</text>
</comment>